<evidence type="ECO:0000313" key="2">
    <source>
        <dbReference type="Proteomes" id="UP000215335"/>
    </source>
</evidence>
<keyword evidence="2" id="KW-1185">Reference proteome</keyword>
<gene>
    <name evidence="1" type="ORF">TSAR_012596</name>
</gene>
<proteinExistence type="predicted"/>
<sequence length="23" mass="2868">MRVYRRQFLIKNTIGWSMRQAGR</sequence>
<accession>A0A232EEK2</accession>
<comment type="caution">
    <text evidence="1">The sequence shown here is derived from an EMBL/GenBank/DDBJ whole genome shotgun (WGS) entry which is preliminary data.</text>
</comment>
<evidence type="ECO:0000313" key="1">
    <source>
        <dbReference type="EMBL" id="OXU16773.1"/>
    </source>
</evidence>
<dbReference type="Proteomes" id="UP000215335">
    <property type="component" value="Unassembled WGS sequence"/>
</dbReference>
<dbReference type="EMBL" id="NNAY01005302">
    <property type="protein sequence ID" value="OXU16773.1"/>
    <property type="molecule type" value="Genomic_DNA"/>
</dbReference>
<protein>
    <submittedName>
        <fullName evidence="1">Uncharacterized protein</fullName>
    </submittedName>
</protein>
<organism evidence="1 2">
    <name type="scientific">Trichomalopsis sarcophagae</name>
    <dbReference type="NCBI Taxonomy" id="543379"/>
    <lineage>
        <taxon>Eukaryota</taxon>
        <taxon>Metazoa</taxon>
        <taxon>Ecdysozoa</taxon>
        <taxon>Arthropoda</taxon>
        <taxon>Hexapoda</taxon>
        <taxon>Insecta</taxon>
        <taxon>Pterygota</taxon>
        <taxon>Neoptera</taxon>
        <taxon>Endopterygota</taxon>
        <taxon>Hymenoptera</taxon>
        <taxon>Apocrita</taxon>
        <taxon>Proctotrupomorpha</taxon>
        <taxon>Chalcidoidea</taxon>
        <taxon>Pteromalidae</taxon>
        <taxon>Pteromalinae</taxon>
        <taxon>Trichomalopsis</taxon>
    </lineage>
</organism>
<name>A0A232EEK2_9HYME</name>
<dbReference type="AlphaFoldDB" id="A0A232EEK2"/>
<reference evidence="1 2" key="1">
    <citation type="journal article" date="2017" name="Curr. Biol.">
        <title>The Evolution of Venom by Co-option of Single-Copy Genes.</title>
        <authorList>
            <person name="Martinson E.O."/>
            <person name="Mrinalini"/>
            <person name="Kelkar Y.D."/>
            <person name="Chang C.H."/>
            <person name="Werren J.H."/>
        </authorList>
    </citation>
    <scope>NUCLEOTIDE SEQUENCE [LARGE SCALE GENOMIC DNA]</scope>
    <source>
        <strain evidence="1 2">Alberta</strain>
        <tissue evidence="1">Whole body</tissue>
    </source>
</reference>